<keyword evidence="1" id="KW-0808">Transferase</keyword>
<reference evidence="1 2" key="1">
    <citation type="submission" date="2019-11" db="EMBL/GenBank/DDBJ databases">
        <authorList>
            <person name="Im W.T."/>
        </authorList>
    </citation>
    <scope>NUCLEOTIDE SEQUENCE [LARGE SCALE GENOMIC DNA]</scope>
    <source>
        <strain evidence="1 2">SB-02</strain>
    </source>
</reference>
<organism evidence="1 2">
    <name type="scientific">Phnomibacter ginsenosidimutans</name>
    <dbReference type="NCBI Taxonomy" id="2676868"/>
    <lineage>
        <taxon>Bacteria</taxon>
        <taxon>Pseudomonadati</taxon>
        <taxon>Bacteroidota</taxon>
        <taxon>Chitinophagia</taxon>
        <taxon>Chitinophagales</taxon>
        <taxon>Chitinophagaceae</taxon>
        <taxon>Phnomibacter</taxon>
    </lineage>
</organism>
<dbReference type="EMBL" id="CP046566">
    <property type="protein sequence ID" value="QGW29703.1"/>
    <property type="molecule type" value="Genomic_DNA"/>
</dbReference>
<evidence type="ECO:0000313" key="2">
    <source>
        <dbReference type="Proteomes" id="UP000426027"/>
    </source>
</evidence>
<dbReference type="Proteomes" id="UP000426027">
    <property type="component" value="Chromosome"/>
</dbReference>
<keyword evidence="1" id="KW-0489">Methyltransferase</keyword>
<dbReference type="NCBIfam" id="TIGR01444">
    <property type="entry name" value="fkbM_fam"/>
    <property type="match status" value="1"/>
</dbReference>
<accession>A0A6I6GD55</accession>
<protein>
    <submittedName>
        <fullName evidence="1">FkbM family methyltransferase</fullName>
    </submittedName>
</protein>
<dbReference type="GO" id="GO:0032259">
    <property type="term" value="P:methylation"/>
    <property type="evidence" value="ECO:0007669"/>
    <property type="project" value="UniProtKB-KW"/>
</dbReference>
<dbReference type="KEGG" id="fls:GLV81_17695"/>
<proteinExistence type="predicted"/>
<evidence type="ECO:0000313" key="1">
    <source>
        <dbReference type="EMBL" id="QGW29703.1"/>
    </source>
</evidence>
<gene>
    <name evidence="1" type="ORF">GLV81_17695</name>
</gene>
<dbReference type="RefSeq" id="WP_157480159.1">
    <property type="nucleotide sequence ID" value="NZ_CP046566.1"/>
</dbReference>
<dbReference type="SUPFAM" id="SSF53335">
    <property type="entry name" value="S-adenosyl-L-methionine-dependent methyltransferases"/>
    <property type="match status" value="1"/>
</dbReference>
<dbReference type="InterPro" id="IPR029063">
    <property type="entry name" value="SAM-dependent_MTases_sf"/>
</dbReference>
<sequence>MLPLQHIKNSLKALAGLSNSPYAEGDISRYTLSATDQERLSNEHSFAQGTVPLAGISTRYTHGASMLHSWQEIFADEVYRFIPNNSKPYIIDGGANIGLSTLYFALRHPQSRIDAYEADPRIFEVLQQNIAAHRPQLKASIQLHQQALWHSNTQLTFHEEGALAGSVVGDFGRTGKTQTVPAINMGQLLQQPVDFFETGHRRSGK</sequence>
<dbReference type="AlphaFoldDB" id="A0A6I6GD55"/>
<keyword evidence="2" id="KW-1185">Reference proteome</keyword>
<dbReference type="InterPro" id="IPR006342">
    <property type="entry name" value="FkbM_mtfrase"/>
</dbReference>
<dbReference type="GO" id="GO:0008168">
    <property type="term" value="F:methyltransferase activity"/>
    <property type="evidence" value="ECO:0007669"/>
    <property type="project" value="UniProtKB-KW"/>
</dbReference>
<dbReference type="Gene3D" id="3.40.50.150">
    <property type="entry name" value="Vaccinia Virus protein VP39"/>
    <property type="match status" value="1"/>
</dbReference>
<name>A0A6I6GD55_9BACT</name>